<proteinExistence type="predicted"/>
<dbReference type="AlphaFoldDB" id="X1K6U0"/>
<accession>X1K6U0</accession>
<evidence type="ECO:0000313" key="1">
    <source>
        <dbReference type="EMBL" id="GAH77803.1"/>
    </source>
</evidence>
<feature type="non-terminal residue" evidence="1">
    <location>
        <position position="1"/>
    </location>
</feature>
<comment type="caution">
    <text evidence="1">The sequence shown here is derived from an EMBL/GenBank/DDBJ whole genome shotgun (WGS) entry which is preliminary data.</text>
</comment>
<reference evidence="1" key="1">
    <citation type="journal article" date="2014" name="Front. Microbiol.">
        <title>High frequency of phylogenetically diverse reductive dehalogenase-homologous genes in deep subseafloor sedimentary metagenomes.</title>
        <authorList>
            <person name="Kawai M."/>
            <person name="Futagami T."/>
            <person name="Toyoda A."/>
            <person name="Takaki Y."/>
            <person name="Nishi S."/>
            <person name="Hori S."/>
            <person name="Arai W."/>
            <person name="Tsubouchi T."/>
            <person name="Morono Y."/>
            <person name="Uchiyama I."/>
            <person name="Ito T."/>
            <person name="Fujiyama A."/>
            <person name="Inagaki F."/>
            <person name="Takami H."/>
        </authorList>
    </citation>
    <scope>NUCLEOTIDE SEQUENCE</scope>
    <source>
        <strain evidence="1">Expedition CK06-06</strain>
    </source>
</reference>
<dbReference type="EMBL" id="BARU01040435">
    <property type="protein sequence ID" value="GAH77803.1"/>
    <property type="molecule type" value="Genomic_DNA"/>
</dbReference>
<gene>
    <name evidence="1" type="ORF">S03H2_62511</name>
</gene>
<name>X1K6U0_9ZZZZ</name>
<protein>
    <submittedName>
        <fullName evidence="1">Uncharacterized protein</fullName>
    </submittedName>
</protein>
<organism evidence="1">
    <name type="scientific">marine sediment metagenome</name>
    <dbReference type="NCBI Taxonomy" id="412755"/>
    <lineage>
        <taxon>unclassified sequences</taxon>
        <taxon>metagenomes</taxon>
        <taxon>ecological metagenomes</taxon>
    </lineage>
</organism>
<sequence length="232" mass="25937">IIVFVIADSRDLISIPLVEDIATRYKCSFRITDGATDQSTHSIHLEAGERANLICKIIYLIFPPKSLMTSIYRTGVPTETVKTYTDATYLPEIEEDTFDLETNVFVEATNLSETGGTKILKVVANSSDTIYVTLTEGPPTRYRGNFKITTASTRDDNNEIHLDSGEKAILYCDVDDDGIIASTEIWADFKPPDPTTLDATHYQIQINTQQNMLGTMMWDSQKCQFPEFPDGS</sequence>
<feature type="non-terminal residue" evidence="1">
    <location>
        <position position="232"/>
    </location>
</feature>